<dbReference type="OrthoDB" id="5192037at2"/>
<name>A0A1H0G728_9ACTN</name>
<proteinExistence type="predicted"/>
<dbReference type="Proteomes" id="UP000199088">
    <property type="component" value="Unassembled WGS sequence"/>
</dbReference>
<dbReference type="EMBL" id="FNIR01000003">
    <property type="protein sequence ID" value="SDO02666.1"/>
    <property type="molecule type" value="Genomic_DNA"/>
</dbReference>
<reference evidence="2" key="1">
    <citation type="submission" date="2016-10" db="EMBL/GenBank/DDBJ databases">
        <authorList>
            <person name="Varghese N."/>
            <person name="Submissions S."/>
        </authorList>
    </citation>
    <scope>NUCLEOTIDE SEQUENCE [LARGE SCALE GENOMIC DNA]</scope>
    <source>
        <strain evidence="2">DSM 45843</strain>
    </source>
</reference>
<dbReference type="STRING" id="1052260.SAMN05660199_01158"/>
<dbReference type="AlphaFoldDB" id="A0A1H0G728"/>
<evidence type="ECO:0000313" key="2">
    <source>
        <dbReference type="Proteomes" id="UP000199088"/>
    </source>
</evidence>
<accession>A0A1H0G728</accession>
<organism evidence="1 2">
    <name type="scientific">Klenkia soli</name>
    <dbReference type="NCBI Taxonomy" id="1052260"/>
    <lineage>
        <taxon>Bacteria</taxon>
        <taxon>Bacillati</taxon>
        <taxon>Actinomycetota</taxon>
        <taxon>Actinomycetes</taxon>
        <taxon>Geodermatophilales</taxon>
        <taxon>Geodermatophilaceae</taxon>
        <taxon>Klenkia</taxon>
    </lineage>
</organism>
<dbReference type="RefSeq" id="WP_091241323.1">
    <property type="nucleotide sequence ID" value="NZ_FNIR01000003.1"/>
</dbReference>
<evidence type="ECO:0000313" key="1">
    <source>
        <dbReference type="EMBL" id="SDO02666.1"/>
    </source>
</evidence>
<sequence>MSDRKATITKSQRALHAAAVSRGRVRVRGQVDRRGDGYSGTYRNVWLIVDAGGAFIRITASPSSPLGAAPVGGTVELTTRLTGNVDLGTVAAGNIYRGERAQVIDLNVP</sequence>
<gene>
    <name evidence="1" type="ORF">SAMN05660199_01158</name>
</gene>
<protein>
    <submittedName>
        <fullName evidence="1">Uncharacterized protein</fullName>
    </submittedName>
</protein>
<keyword evidence="2" id="KW-1185">Reference proteome</keyword>